<dbReference type="AlphaFoldDB" id="A6DRG9"/>
<dbReference type="STRING" id="313628.LNTAR_15222"/>
<keyword evidence="2" id="KW-1185">Reference proteome</keyword>
<gene>
    <name evidence="1" type="ORF">LNTAR_15222</name>
</gene>
<comment type="caution">
    <text evidence="1">The sequence shown here is derived from an EMBL/GenBank/DDBJ whole genome shotgun (WGS) entry which is preliminary data.</text>
</comment>
<proteinExistence type="predicted"/>
<sequence length="89" mass="10433">MNSSERIKAAAYLLEMSPENLKEKLNFDIESFKAQRIEKLFKVKDVAEMWGCSIKHLWNMHEKGEIEFNRSTGVTRISKTEVDRIVDDK</sequence>
<evidence type="ECO:0000313" key="2">
    <source>
        <dbReference type="Proteomes" id="UP000004947"/>
    </source>
</evidence>
<protein>
    <recommendedName>
        <fullName evidence="3">Helix-turn-helix domain-containing protein</fullName>
    </recommendedName>
</protein>
<dbReference type="Proteomes" id="UP000004947">
    <property type="component" value="Unassembled WGS sequence"/>
</dbReference>
<reference evidence="1 2" key="1">
    <citation type="journal article" date="2010" name="J. Bacteriol.">
        <title>Genome sequence of Lentisphaera araneosa HTCC2155T, the type species of the order Lentisphaerales in the phylum Lentisphaerae.</title>
        <authorList>
            <person name="Thrash J.C."/>
            <person name="Cho J.C."/>
            <person name="Vergin K.L."/>
            <person name="Morris R.M."/>
            <person name="Giovannoni S.J."/>
        </authorList>
    </citation>
    <scope>NUCLEOTIDE SEQUENCE [LARGE SCALE GENOMIC DNA]</scope>
    <source>
        <strain evidence="1 2">HTCC2155</strain>
    </source>
</reference>
<dbReference type="EMBL" id="ABCK01000024">
    <property type="protein sequence ID" value="EDM25779.1"/>
    <property type="molecule type" value="Genomic_DNA"/>
</dbReference>
<dbReference type="RefSeq" id="WP_007280441.1">
    <property type="nucleotide sequence ID" value="NZ_ABCK01000024.1"/>
</dbReference>
<evidence type="ECO:0000313" key="1">
    <source>
        <dbReference type="EMBL" id="EDM25779.1"/>
    </source>
</evidence>
<name>A6DRG9_9BACT</name>
<evidence type="ECO:0008006" key="3">
    <source>
        <dbReference type="Google" id="ProtNLM"/>
    </source>
</evidence>
<dbReference type="SUPFAM" id="SSF46955">
    <property type="entry name" value="Putative DNA-binding domain"/>
    <property type="match status" value="1"/>
</dbReference>
<dbReference type="InterPro" id="IPR009061">
    <property type="entry name" value="DNA-bd_dom_put_sf"/>
</dbReference>
<accession>A6DRG9</accession>
<organism evidence="1 2">
    <name type="scientific">Lentisphaera araneosa HTCC2155</name>
    <dbReference type="NCBI Taxonomy" id="313628"/>
    <lineage>
        <taxon>Bacteria</taxon>
        <taxon>Pseudomonadati</taxon>
        <taxon>Lentisphaerota</taxon>
        <taxon>Lentisphaeria</taxon>
        <taxon>Lentisphaerales</taxon>
        <taxon>Lentisphaeraceae</taxon>
        <taxon>Lentisphaera</taxon>
    </lineage>
</organism>